<proteinExistence type="predicted"/>
<sequence>MPAPSAVSRDAASTSAAQDLELPAPTSIPLKIGMFNTIPADTPRLASGPSGPRTRSAASLDLIAYQPVLPPSAPVLHVGVLVASV</sequence>
<evidence type="ECO:0000313" key="2">
    <source>
        <dbReference type="EMBL" id="ORZ29182.1"/>
    </source>
</evidence>
<dbReference type="Proteomes" id="UP000193411">
    <property type="component" value="Unassembled WGS sequence"/>
</dbReference>
<feature type="region of interest" description="Disordered" evidence="1">
    <location>
        <begin position="1"/>
        <end position="20"/>
    </location>
</feature>
<protein>
    <submittedName>
        <fullName evidence="2">Uncharacterized protein</fullName>
    </submittedName>
</protein>
<dbReference type="AlphaFoldDB" id="A0A1Y2H809"/>
<evidence type="ECO:0000313" key="3">
    <source>
        <dbReference type="Proteomes" id="UP000193411"/>
    </source>
</evidence>
<gene>
    <name evidence="2" type="ORF">BCR44DRAFT_1507576</name>
</gene>
<accession>A0A1Y2H809</accession>
<name>A0A1Y2H809_9FUNG</name>
<evidence type="ECO:0000256" key="1">
    <source>
        <dbReference type="SAM" id="MobiDB-lite"/>
    </source>
</evidence>
<keyword evidence="3" id="KW-1185">Reference proteome</keyword>
<dbReference type="EMBL" id="MCFL01000312">
    <property type="protein sequence ID" value="ORZ29182.1"/>
    <property type="molecule type" value="Genomic_DNA"/>
</dbReference>
<reference evidence="2 3" key="1">
    <citation type="submission" date="2016-07" db="EMBL/GenBank/DDBJ databases">
        <title>Pervasive Adenine N6-methylation of Active Genes in Fungi.</title>
        <authorList>
            <consortium name="DOE Joint Genome Institute"/>
            <person name="Mondo S.J."/>
            <person name="Dannebaum R.O."/>
            <person name="Kuo R.C."/>
            <person name="Labutti K."/>
            <person name="Haridas S."/>
            <person name="Kuo A."/>
            <person name="Salamov A."/>
            <person name="Ahrendt S.R."/>
            <person name="Lipzen A."/>
            <person name="Sullivan W."/>
            <person name="Andreopoulos W.B."/>
            <person name="Clum A."/>
            <person name="Lindquist E."/>
            <person name="Daum C."/>
            <person name="Ramamoorthy G.K."/>
            <person name="Gryganskyi A."/>
            <person name="Culley D."/>
            <person name="Magnuson J.K."/>
            <person name="James T.Y."/>
            <person name="O'Malley M.A."/>
            <person name="Stajich J.E."/>
            <person name="Spatafora J.W."/>
            <person name="Visel A."/>
            <person name="Grigoriev I.V."/>
        </authorList>
    </citation>
    <scope>NUCLEOTIDE SEQUENCE [LARGE SCALE GENOMIC DNA]</scope>
    <source>
        <strain evidence="2 3">PL171</strain>
    </source>
</reference>
<comment type="caution">
    <text evidence="2">The sequence shown here is derived from an EMBL/GenBank/DDBJ whole genome shotgun (WGS) entry which is preliminary data.</text>
</comment>
<organism evidence="2 3">
    <name type="scientific">Catenaria anguillulae PL171</name>
    <dbReference type="NCBI Taxonomy" id="765915"/>
    <lineage>
        <taxon>Eukaryota</taxon>
        <taxon>Fungi</taxon>
        <taxon>Fungi incertae sedis</taxon>
        <taxon>Blastocladiomycota</taxon>
        <taxon>Blastocladiomycetes</taxon>
        <taxon>Blastocladiales</taxon>
        <taxon>Catenariaceae</taxon>
        <taxon>Catenaria</taxon>
    </lineage>
</organism>